<organism evidence="1 2">
    <name type="scientific">Dendrolimus kikuchii</name>
    <dbReference type="NCBI Taxonomy" id="765133"/>
    <lineage>
        <taxon>Eukaryota</taxon>
        <taxon>Metazoa</taxon>
        <taxon>Ecdysozoa</taxon>
        <taxon>Arthropoda</taxon>
        <taxon>Hexapoda</taxon>
        <taxon>Insecta</taxon>
        <taxon>Pterygota</taxon>
        <taxon>Neoptera</taxon>
        <taxon>Endopterygota</taxon>
        <taxon>Lepidoptera</taxon>
        <taxon>Glossata</taxon>
        <taxon>Ditrysia</taxon>
        <taxon>Bombycoidea</taxon>
        <taxon>Lasiocampidae</taxon>
        <taxon>Dendrolimus</taxon>
    </lineage>
</organism>
<evidence type="ECO:0000313" key="2">
    <source>
        <dbReference type="Proteomes" id="UP000824533"/>
    </source>
</evidence>
<dbReference type="Proteomes" id="UP000824533">
    <property type="component" value="Linkage Group LG02"/>
</dbReference>
<name>A0ACC1DI40_9NEOP</name>
<evidence type="ECO:0000313" key="1">
    <source>
        <dbReference type="EMBL" id="KAJ0183097.1"/>
    </source>
</evidence>
<protein>
    <submittedName>
        <fullName evidence="1">Uncharacterized protein</fullName>
    </submittedName>
</protein>
<dbReference type="EMBL" id="CM034388">
    <property type="protein sequence ID" value="KAJ0183097.1"/>
    <property type="molecule type" value="Genomic_DNA"/>
</dbReference>
<accession>A0ACC1DI40</accession>
<proteinExistence type="predicted"/>
<sequence length="1644" mass="186328">MSEQRYSDNDVSRRDIPSFIEPKPPLILHPLLRPRPQKGIKLFEESELVQVYLRLKPCNVPNNLYEVRSDKSIVTSLDTTTAGHGRRTQHNVSKMYTFSKIFPPECSQKEIFEVVVKDNLKKLPDGHNFTLLTYGPSGSGKTYTLMGTVGSPGLVPRSLEYVFKLVDAAQQPLYKPAENGADKLSCAEQEFELQWVKRLRQTSAPNRDKYRRISVQLQNEFSASSLNLSNRTKYYVWVSFVEIYNEAVYDLLAPPEKRTKLHIREDSSGHFYVKGAAQAFVRSGEEAYDVMGAGKRNLVVAATGVHAQSSRSHCIFTITMLTETDDEIRWSCVRLCDLAGCERARATRNTGARMQESRAINTSLHVLERCLHMLRRNQKQGQESLVPYRESKLTRLLGSGLTGARGEAVSMVVTLNPAPQFAHESKSVLTLAAVAQDIQINNTIPSASSLETLNSTDDTTIETSAEVMRLRTDKERLHFELMRAEALNRELLLTMEDKQRERADLMKELVDEARKNMKEYYEAQLESLRSEMEDMKEEYEERLENARSRTKSIGTPARIPKEVNELITEIIVLKEELAEERLARTRAEKELQHLLTCIEERDEKDFKESSAKSQDVVTISDDDVESDGDTDNSLNESLDPILKITSLMNSSKKLNNSKAKVNRNEGDFNSSDDNEMSPKKSCVNNEKCNKLYDTLKSNGNCELPASCNEDSALIKSLINSKQSLTADNFTQLTFDDEEKLAEVLQNSNTNKSALIKSIMNEHRSTTNNFCDLTFDDEKLTDTVTTTDEVSNSASNKDDSQLIKSICNVRHSTTAANFSKLTFDDCGKLSDTVIIDKGLDNGTKNDSPLINSICGIRQSVTTDNLSKLTFDDVEKLSDNLSTTLHNEKMIKDSNKHDSTLIKSIRDATYNTTIDHFSKLTFDDDKLLTPEFCRKSPNSNIEDIESIKNIEKNNITTNTISKLTSGVDNLINAPSIASSISNLFSYQDGESNNVQTKLSRGTYFVRKSHDSPTKTLNEFSSTSYMREDNLGIGNNIFKSEPKVDITSNESKIEKKTQIVKFMVKNFESKHDNLIRVDLKSNLSSDRFNLKSSLSSDSSLLQFEQLEIATKELESTDKKMGLSEIDTLKKNRKFFDFDNKNLDGPEGNKADKNKFDAENERPSLGPTIPKSDKFKLCAQFNEPEAVKVKFNKGPVISSVIREEIGDSKNLPVVKTYFDLKSDNTITPNNNPQKIINSLDSPNCDIKKLKHLHNLSKDDKIIETKEISKSLKYDETSKVENLTKPKINFKTKHESMDIFEGFSPCPKNKVDIENVAINREANVITDIKKAKTDSFIGELSNNDILPENDTFNLFEDIYNNISSARVTDFELLVTDSSTNENKVNIDQNILNDKENEGKINIQSPKQEIISQSSLKVQQINDNTNLDAFMNKKEENRARKDITRDKFTQINDQINLPLNEQVPMPVEALNDQDETFAEDKRYNLRRRAFAKMKHEPVTTEDDTIVNIGYVSSKKSSKEEDLFQTVAQSEKPRKPNLRLRRRKNQEHEENDVKLKDIVNLQSEFSDVTLDKPARAKEVKDIASPEADDENLPPPLDIQSCPSKSVIRSRRKLFTPRAEALEESLGQSEPSIEQIRVPRPSYHRPKARRKL</sequence>
<keyword evidence="2" id="KW-1185">Reference proteome</keyword>
<gene>
    <name evidence="1" type="ORF">K1T71_001073</name>
</gene>
<reference evidence="1 2" key="1">
    <citation type="journal article" date="2021" name="Front. Genet.">
        <title>Chromosome-Level Genome Assembly Reveals Significant Gene Expansion in the Toll and IMD Signaling Pathways of Dendrolimus kikuchii.</title>
        <authorList>
            <person name="Zhou J."/>
            <person name="Wu P."/>
            <person name="Xiong Z."/>
            <person name="Liu N."/>
            <person name="Zhao N."/>
            <person name="Ji M."/>
            <person name="Qiu Y."/>
            <person name="Yang B."/>
        </authorList>
    </citation>
    <scope>NUCLEOTIDE SEQUENCE [LARGE SCALE GENOMIC DNA]</scope>
    <source>
        <strain evidence="1">Ann1</strain>
    </source>
</reference>
<comment type="caution">
    <text evidence="1">The sequence shown here is derived from an EMBL/GenBank/DDBJ whole genome shotgun (WGS) entry which is preliminary data.</text>
</comment>